<accession>A0A0M3I5L2</accession>
<evidence type="ECO:0000313" key="3">
    <source>
        <dbReference type="Proteomes" id="UP000036681"/>
    </source>
</evidence>
<dbReference type="Pfam" id="PF17862">
    <property type="entry name" value="AAA_lid_3"/>
    <property type="match status" value="1"/>
</dbReference>
<feature type="compositionally biased region" description="Basic and acidic residues" evidence="1">
    <location>
        <begin position="43"/>
        <end position="53"/>
    </location>
</feature>
<name>A0A0M3I5L2_ASCLU</name>
<feature type="compositionally biased region" description="Polar residues" evidence="1">
    <location>
        <begin position="30"/>
        <end position="42"/>
    </location>
</feature>
<dbReference type="WBParaSite" id="ALUE_0001224501-mRNA-1">
    <property type="protein sequence ID" value="ALUE_0001224501-mRNA-1"/>
    <property type="gene ID" value="ALUE_0001224501"/>
</dbReference>
<dbReference type="InterPro" id="IPR041569">
    <property type="entry name" value="AAA_lid_3"/>
</dbReference>
<feature type="domain" description="AAA ATPase AAA+ lid" evidence="2">
    <location>
        <begin position="140"/>
        <end position="172"/>
    </location>
</feature>
<evidence type="ECO:0000313" key="4">
    <source>
        <dbReference type="WBParaSite" id="ALUE_0001224501-mRNA-1"/>
    </source>
</evidence>
<evidence type="ECO:0000259" key="2">
    <source>
        <dbReference type="Pfam" id="PF17862"/>
    </source>
</evidence>
<feature type="compositionally biased region" description="Basic and acidic residues" evidence="1">
    <location>
        <begin position="106"/>
        <end position="120"/>
    </location>
</feature>
<evidence type="ECO:0000256" key="1">
    <source>
        <dbReference type="SAM" id="MobiDB-lite"/>
    </source>
</evidence>
<feature type="region of interest" description="Disordered" evidence="1">
    <location>
        <begin position="30"/>
        <end position="53"/>
    </location>
</feature>
<protein>
    <submittedName>
        <fullName evidence="4">AAA_lid_3 domain-containing protein</fullName>
    </submittedName>
</protein>
<dbReference type="Gene3D" id="1.10.8.60">
    <property type="match status" value="1"/>
</dbReference>
<proteinExistence type="predicted"/>
<keyword evidence="3" id="KW-1185">Reference proteome</keyword>
<dbReference type="Proteomes" id="UP000036681">
    <property type="component" value="Unplaced"/>
</dbReference>
<organism evidence="3 4">
    <name type="scientific">Ascaris lumbricoides</name>
    <name type="common">Giant roundworm</name>
    <dbReference type="NCBI Taxonomy" id="6252"/>
    <lineage>
        <taxon>Eukaryota</taxon>
        <taxon>Metazoa</taxon>
        <taxon>Ecdysozoa</taxon>
        <taxon>Nematoda</taxon>
        <taxon>Chromadorea</taxon>
        <taxon>Rhabditida</taxon>
        <taxon>Spirurina</taxon>
        <taxon>Ascaridomorpha</taxon>
        <taxon>Ascaridoidea</taxon>
        <taxon>Ascarididae</taxon>
        <taxon>Ascaris</taxon>
    </lineage>
</organism>
<reference evidence="4" key="1">
    <citation type="submission" date="2017-02" db="UniProtKB">
        <authorList>
            <consortium name="WormBaseParasite"/>
        </authorList>
    </citation>
    <scope>IDENTIFICATION</scope>
</reference>
<dbReference type="InterPro" id="IPR027417">
    <property type="entry name" value="P-loop_NTPase"/>
</dbReference>
<dbReference type="SUPFAM" id="SSF52540">
    <property type="entry name" value="P-loop containing nucleoside triphosphate hydrolases"/>
    <property type="match status" value="1"/>
</dbReference>
<feature type="region of interest" description="Disordered" evidence="1">
    <location>
        <begin position="100"/>
        <end position="120"/>
    </location>
</feature>
<dbReference type="AlphaFoldDB" id="A0A0M3I5L2"/>
<sequence>MLACHAGGPGPIPGRPNTFETLFRMEKSTGFSSKTQYKAQRYNTKDEHQKEKEHVQRRWFSGIMLACHAGRPGPIPGRRNTKSWLLKKLCEVLPEKDRQVSAQRYNTKDERQEEKEHEPASEERLSILKVLCRDVRLDSDVDLKYFAEKTCGYSGADLKGLVTTSQFHAIRSANLISKGNSKKDEGPLIRREDFDVTFAESSGKTKKKNKQHKIPCETGQRVTLA</sequence>